<reference evidence="1 2" key="1">
    <citation type="journal article" date="2019" name="Sci. Rep.">
        <title>Orb-weaving spider Araneus ventricosus genome elucidates the spidroin gene catalogue.</title>
        <authorList>
            <person name="Kono N."/>
            <person name="Nakamura H."/>
            <person name="Ohtoshi R."/>
            <person name="Moran D.A.P."/>
            <person name="Shinohara A."/>
            <person name="Yoshida Y."/>
            <person name="Fujiwara M."/>
            <person name="Mori M."/>
            <person name="Tomita M."/>
            <person name="Arakawa K."/>
        </authorList>
    </citation>
    <scope>NUCLEOTIDE SEQUENCE [LARGE SCALE GENOMIC DNA]</scope>
</reference>
<protein>
    <submittedName>
        <fullName evidence="1">Uncharacterized protein</fullName>
    </submittedName>
</protein>
<sequence length="120" mass="13691">MSQLCRRHSATIYVQLVLRPLPLPNVVNSPSVCTTVYVEWILRPSGFSRHEASASNACAENRHWLRKSMRICLYATNWHTFLCTRSTVARWKVLVFGTGGFLVRNPIPPKIRRICGPGIR</sequence>
<proteinExistence type="predicted"/>
<comment type="caution">
    <text evidence="1">The sequence shown here is derived from an EMBL/GenBank/DDBJ whole genome shotgun (WGS) entry which is preliminary data.</text>
</comment>
<keyword evidence="2" id="KW-1185">Reference proteome</keyword>
<name>A0A4Y2RZD9_ARAVE</name>
<accession>A0A4Y2RZD9</accession>
<gene>
    <name evidence="1" type="ORF">AVEN_191491_1</name>
</gene>
<dbReference type="Proteomes" id="UP000499080">
    <property type="component" value="Unassembled WGS sequence"/>
</dbReference>
<dbReference type="EMBL" id="BGPR01019159">
    <property type="protein sequence ID" value="GBN81131.1"/>
    <property type="molecule type" value="Genomic_DNA"/>
</dbReference>
<evidence type="ECO:0000313" key="1">
    <source>
        <dbReference type="EMBL" id="GBN81131.1"/>
    </source>
</evidence>
<dbReference type="AlphaFoldDB" id="A0A4Y2RZD9"/>
<evidence type="ECO:0000313" key="2">
    <source>
        <dbReference type="Proteomes" id="UP000499080"/>
    </source>
</evidence>
<organism evidence="1 2">
    <name type="scientific">Araneus ventricosus</name>
    <name type="common">Orbweaver spider</name>
    <name type="synonym">Epeira ventricosa</name>
    <dbReference type="NCBI Taxonomy" id="182803"/>
    <lineage>
        <taxon>Eukaryota</taxon>
        <taxon>Metazoa</taxon>
        <taxon>Ecdysozoa</taxon>
        <taxon>Arthropoda</taxon>
        <taxon>Chelicerata</taxon>
        <taxon>Arachnida</taxon>
        <taxon>Araneae</taxon>
        <taxon>Araneomorphae</taxon>
        <taxon>Entelegynae</taxon>
        <taxon>Araneoidea</taxon>
        <taxon>Araneidae</taxon>
        <taxon>Araneus</taxon>
    </lineage>
</organism>